<sequence length="302" mass="31609">MQSFRTCASKALQQTQRRAYSSAIGSYADTRQNLRITKDTKVVVQGFTGKQGTFHAQGAIDYGTNIVGGTNPKKAGSTHLDRPVFGTVAEAMKQAQASASLLFIPPPLAAAGIEEAVEAEIPLVVCITEGIPQHDMVRVTNMLKTQNKTRLVGPNCPGIIAPGFIHKRGRIGIVSRSGTLTYEAVNQTTQVGLGQSLVVGIGGDPFSGTNFIDCEIGGSAEEDAADFLKSENVKNKPVVSFIAGISAPPGRRMGHAGAIVSGGKGGADSKISALEAAGVIVERSPAKLGKSLHEQFVKQDLI</sequence>
<keyword evidence="4" id="KW-0547">Nucleotide-binding</keyword>
<dbReference type="GO" id="GO:0005739">
    <property type="term" value="C:mitochondrion"/>
    <property type="evidence" value="ECO:0007669"/>
    <property type="project" value="TreeGrafter"/>
</dbReference>
<reference evidence="7 8" key="1">
    <citation type="submission" date="2022-12" db="EMBL/GenBank/DDBJ databases">
        <title>Genomic features and morphological characterization of a novel Knufia sp. strain isolated from spacecraft assembly facility.</title>
        <authorList>
            <person name="Teixeira M."/>
            <person name="Chander A.M."/>
            <person name="Stajich J.E."/>
            <person name="Venkateswaran K."/>
        </authorList>
    </citation>
    <scope>NUCLEOTIDE SEQUENCE [LARGE SCALE GENOMIC DNA]</scope>
    <source>
        <strain evidence="7 8">FJI-L2-BK-P2</strain>
    </source>
</reference>
<dbReference type="EMBL" id="JAKLMC020000018">
    <property type="protein sequence ID" value="KAK5951775.1"/>
    <property type="molecule type" value="Genomic_DNA"/>
</dbReference>
<dbReference type="GO" id="GO:0006099">
    <property type="term" value="P:tricarboxylic acid cycle"/>
    <property type="evidence" value="ECO:0007669"/>
    <property type="project" value="UniProtKB-KW"/>
</dbReference>
<dbReference type="SMART" id="SM00881">
    <property type="entry name" value="CoA_binding"/>
    <property type="match status" value="1"/>
</dbReference>
<dbReference type="InterPro" id="IPR016102">
    <property type="entry name" value="Succinyl-CoA_synth-like"/>
</dbReference>
<dbReference type="GO" id="GO:0004776">
    <property type="term" value="F:succinate-CoA ligase (GDP-forming) activity"/>
    <property type="evidence" value="ECO:0007669"/>
    <property type="project" value="TreeGrafter"/>
</dbReference>
<comment type="caution">
    <text evidence="7">The sequence shown here is derived from an EMBL/GenBank/DDBJ whole genome shotgun (WGS) entry which is preliminary data.</text>
</comment>
<accession>A0AAN8EDQ5</accession>
<protein>
    <submittedName>
        <fullName evidence="7">Ligase of succinyl-coa</fullName>
    </submittedName>
</protein>
<dbReference type="SUPFAM" id="SSF51735">
    <property type="entry name" value="NAD(P)-binding Rossmann-fold domains"/>
    <property type="match status" value="1"/>
</dbReference>
<feature type="domain" description="CoA-binding" evidence="6">
    <location>
        <begin position="35"/>
        <end position="131"/>
    </location>
</feature>
<evidence type="ECO:0000256" key="4">
    <source>
        <dbReference type="ARBA" id="ARBA00022741"/>
    </source>
</evidence>
<dbReference type="GO" id="GO:0004775">
    <property type="term" value="F:succinate-CoA ligase (ADP-forming) activity"/>
    <property type="evidence" value="ECO:0007669"/>
    <property type="project" value="TreeGrafter"/>
</dbReference>
<dbReference type="PRINTS" id="PR01798">
    <property type="entry name" value="SCOASYNTHASE"/>
</dbReference>
<keyword evidence="8" id="KW-1185">Reference proteome</keyword>
<evidence type="ECO:0000256" key="1">
    <source>
        <dbReference type="ARBA" id="ARBA00005064"/>
    </source>
</evidence>
<dbReference type="FunFam" id="3.40.50.720:FF:000002">
    <property type="entry name" value="Succinate--CoA ligase [ADP-forming] subunit alpha"/>
    <property type="match status" value="1"/>
</dbReference>
<evidence type="ECO:0000313" key="8">
    <source>
        <dbReference type="Proteomes" id="UP001316803"/>
    </source>
</evidence>
<dbReference type="Pfam" id="PF00549">
    <property type="entry name" value="Ligase_CoA"/>
    <property type="match status" value="1"/>
</dbReference>
<evidence type="ECO:0000259" key="6">
    <source>
        <dbReference type="SMART" id="SM00881"/>
    </source>
</evidence>
<evidence type="ECO:0000313" key="7">
    <source>
        <dbReference type="EMBL" id="KAK5951775.1"/>
    </source>
</evidence>
<dbReference type="PIRSF" id="PIRSF001553">
    <property type="entry name" value="SucCS_alpha"/>
    <property type="match status" value="1"/>
</dbReference>
<dbReference type="Gene3D" id="3.40.50.261">
    <property type="entry name" value="Succinyl-CoA synthetase domains"/>
    <property type="match status" value="1"/>
</dbReference>
<dbReference type="PANTHER" id="PTHR11117">
    <property type="entry name" value="SUCCINYL-COA LIGASE SUBUNIT ALPHA"/>
    <property type="match status" value="1"/>
</dbReference>
<evidence type="ECO:0000256" key="2">
    <source>
        <dbReference type="ARBA" id="ARBA00022532"/>
    </source>
</evidence>
<keyword evidence="3 7" id="KW-0436">Ligase</keyword>
<dbReference type="GO" id="GO:0000166">
    <property type="term" value="F:nucleotide binding"/>
    <property type="evidence" value="ECO:0007669"/>
    <property type="project" value="UniProtKB-KW"/>
</dbReference>
<organism evidence="7 8">
    <name type="scientific">Knufia fluminis</name>
    <dbReference type="NCBI Taxonomy" id="191047"/>
    <lineage>
        <taxon>Eukaryota</taxon>
        <taxon>Fungi</taxon>
        <taxon>Dikarya</taxon>
        <taxon>Ascomycota</taxon>
        <taxon>Pezizomycotina</taxon>
        <taxon>Eurotiomycetes</taxon>
        <taxon>Chaetothyriomycetidae</taxon>
        <taxon>Chaetothyriales</taxon>
        <taxon>Trichomeriaceae</taxon>
        <taxon>Knufia</taxon>
    </lineage>
</organism>
<evidence type="ECO:0000256" key="5">
    <source>
        <dbReference type="PIRSR" id="PIRSR001553-1"/>
    </source>
</evidence>
<dbReference type="GO" id="GO:0009361">
    <property type="term" value="C:succinate-CoA ligase complex (ADP-forming)"/>
    <property type="evidence" value="ECO:0007669"/>
    <property type="project" value="TreeGrafter"/>
</dbReference>
<dbReference type="Gene3D" id="3.40.50.720">
    <property type="entry name" value="NAD(P)-binding Rossmann-like Domain"/>
    <property type="match status" value="1"/>
</dbReference>
<dbReference type="InterPro" id="IPR005810">
    <property type="entry name" value="CoA_lig_alpha"/>
</dbReference>
<dbReference type="AlphaFoldDB" id="A0AAN8EDQ5"/>
<dbReference type="InterPro" id="IPR017440">
    <property type="entry name" value="Cit_synth/succinyl-CoA_lig_AS"/>
</dbReference>
<dbReference type="PANTHER" id="PTHR11117:SF2">
    <property type="entry name" value="SUCCINATE--COA LIGASE [ADP_GDP-FORMING] SUBUNIT ALPHA, MITOCHONDRIAL"/>
    <property type="match status" value="1"/>
</dbReference>
<dbReference type="InterPro" id="IPR005811">
    <property type="entry name" value="SUCC_ACL_C"/>
</dbReference>
<dbReference type="InterPro" id="IPR036291">
    <property type="entry name" value="NAD(P)-bd_dom_sf"/>
</dbReference>
<keyword evidence="2" id="KW-0816">Tricarboxylic acid cycle</keyword>
<gene>
    <name evidence="7" type="primary">LSC1</name>
    <name evidence="7" type="ORF">OHC33_007067</name>
</gene>
<dbReference type="InterPro" id="IPR033847">
    <property type="entry name" value="Citrt_syn/SCS-alpha_CS"/>
</dbReference>
<dbReference type="Pfam" id="PF02629">
    <property type="entry name" value="CoA_binding"/>
    <property type="match status" value="1"/>
</dbReference>
<dbReference type="SUPFAM" id="SSF52210">
    <property type="entry name" value="Succinyl-CoA synthetase domains"/>
    <property type="match status" value="1"/>
</dbReference>
<dbReference type="PROSITE" id="PS01216">
    <property type="entry name" value="SUCCINYL_COA_LIG_1"/>
    <property type="match status" value="1"/>
</dbReference>
<comment type="pathway">
    <text evidence="1">Carbohydrate metabolism; tricarboxylic acid cycle; succinate from succinyl-CoA (ligase route): step 1/1.</text>
</comment>
<evidence type="ECO:0000256" key="3">
    <source>
        <dbReference type="ARBA" id="ARBA00022598"/>
    </source>
</evidence>
<name>A0AAN8EDQ5_9EURO</name>
<dbReference type="PROSITE" id="PS00399">
    <property type="entry name" value="SUCCINYL_COA_LIG_2"/>
    <property type="match status" value="1"/>
</dbReference>
<dbReference type="InterPro" id="IPR003781">
    <property type="entry name" value="CoA-bd"/>
</dbReference>
<feature type="active site" description="Tele-phosphohistidine intermediate" evidence="5">
    <location>
        <position position="255"/>
    </location>
</feature>
<proteinExistence type="predicted"/>
<dbReference type="Proteomes" id="UP001316803">
    <property type="component" value="Unassembled WGS sequence"/>
</dbReference>